<evidence type="ECO:0000259" key="2">
    <source>
        <dbReference type="Pfam" id="PF07179"/>
    </source>
</evidence>
<reference evidence="3 4" key="1">
    <citation type="journal article" date="2015" name="Stand. Genomic Sci.">
        <title>Genomic Encyclopedia of Bacterial and Archaeal Type Strains, Phase III: the genomes of soil and plant-associated and newly described type strains.</title>
        <authorList>
            <person name="Whitman W.B."/>
            <person name="Woyke T."/>
            <person name="Klenk H.P."/>
            <person name="Zhou Y."/>
            <person name="Lilburn T.G."/>
            <person name="Beck B.J."/>
            <person name="De Vos P."/>
            <person name="Vandamme P."/>
            <person name="Eisen J.A."/>
            <person name="Garrity G."/>
            <person name="Hugenholtz P."/>
            <person name="Kyrpides N.C."/>
        </authorList>
    </citation>
    <scope>NUCLEOTIDE SEQUENCE [LARGE SCALE GENOMIC DNA]</scope>
    <source>
        <strain evidence="3 4">S2T63</strain>
    </source>
</reference>
<keyword evidence="4" id="KW-1185">Reference proteome</keyword>
<name>A0A498C691_9MICO</name>
<dbReference type="EMBL" id="RCDB01000003">
    <property type="protein sequence ID" value="RLK47881.1"/>
    <property type="molecule type" value="Genomic_DNA"/>
</dbReference>
<feature type="region of interest" description="Disordered" evidence="1">
    <location>
        <begin position="1"/>
        <end position="41"/>
    </location>
</feature>
<dbReference type="InterPro" id="IPR009839">
    <property type="entry name" value="SseB_N"/>
</dbReference>
<dbReference type="RefSeq" id="WP_121060324.1">
    <property type="nucleotide sequence ID" value="NZ_RCDB01000003.1"/>
</dbReference>
<feature type="region of interest" description="Disordered" evidence="1">
    <location>
        <begin position="62"/>
        <end position="89"/>
    </location>
</feature>
<sequence length="340" mass="35059">MALFSRRSSASTPEEPESNAADAATADAEADATQAPAEQVPTVNISVSTYGAPPVTATSAAAAPAARAAGPETRPAASAEPTTTVPGLPDNVYLRAALQALPTDIENLHILNVMRQTLQGPLYLRVQGDARALMAEGKPLNLGVAEHDGRRFLLAFSGGAALQDSVRADGDAGTSTIAQPFLAVLQNLLAGPYDGLWLDHATSGARLVLPKALVQKAVEEGDPAFTLKRLLSGARTDATAGEVVAALPTAKLWVAGNSGPEGQMGLAEARRESGSRHLEVFSHPLEVLALGRGDRPLPLTPEQLAKAVTAEPGLTGIVIDPAGPWIELSRADLAPLLALA</sequence>
<gene>
    <name evidence="3" type="ORF">C7474_2480</name>
</gene>
<feature type="compositionally biased region" description="Low complexity" evidence="1">
    <location>
        <begin position="62"/>
        <end position="77"/>
    </location>
</feature>
<dbReference type="Pfam" id="PF07179">
    <property type="entry name" value="SseB"/>
    <property type="match status" value="2"/>
</dbReference>
<dbReference type="Proteomes" id="UP000273158">
    <property type="component" value="Unassembled WGS sequence"/>
</dbReference>
<feature type="domain" description="SseB protein N-terminal" evidence="2">
    <location>
        <begin position="94"/>
        <end position="206"/>
    </location>
</feature>
<proteinExistence type="predicted"/>
<feature type="domain" description="SseB protein N-terminal" evidence="2">
    <location>
        <begin position="228"/>
        <end position="331"/>
    </location>
</feature>
<evidence type="ECO:0000313" key="4">
    <source>
        <dbReference type="Proteomes" id="UP000273158"/>
    </source>
</evidence>
<feature type="compositionally biased region" description="Polar residues" evidence="1">
    <location>
        <begin position="1"/>
        <end position="12"/>
    </location>
</feature>
<accession>A0A498C691</accession>
<comment type="caution">
    <text evidence="3">The sequence shown here is derived from an EMBL/GenBank/DDBJ whole genome shotgun (WGS) entry which is preliminary data.</text>
</comment>
<evidence type="ECO:0000313" key="3">
    <source>
        <dbReference type="EMBL" id="RLK47881.1"/>
    </source>
</evidence>
<organism evidence="3 4">
    <name type="scientific">Microbacterium telephonicum</name>
    <dbReference type="NCBI Taxonomy" id="1714841"/>
    <lineage>
        <taxon>Bacteria</taxon>
        <taxon>Bacillati</taxon>
        <taxon>Actinomycetota</taxon>
        <taxon>Actinomycetes</taxon>
        <taxon>Micrococcales</taxon>
        <taxon>Microbacteriaceae</taxon>
        <taxon>Microbacterium</taxon>
    </lineage>
</organism>
<feature type="compositionally biased region" description="Low complexity" evidence="1">
    <location>
        <begin position="20"/>
        <end position="39"/>
    </location>
</feature>
<dbReference type="AlphaFoldDB" id="A0A498C691"/>
<protein>
    <submittedName>
        <fullName evidence="3">Type III secretion system (T3SS) SseB-like protein</fullName>
    </submittedName>
</protein>
<evidence type="ECO:0000256" key="1">
    <source>
        <dbReference type="SAM" id="MobiDB-lite"/>
    </source>
</evidence>
<dbReference type="OrthoDB" id="5116169at2"/>